<accession>K9UDI2</accession>
<dbReference type="HOGENOM" id="CLU_2932832_0_0_3"/>
<dbReference type="KEGG" id="cmp:Cha6605_1549"/>
<evidence type="ECO:0000313" key="2">
    <source>
        <dbReference type="Proteomes" id="UP000010366"/>
    </source>
</evidence>
<protein>
    <submittedName>
        <fullName evidence="1">Uncharacterized protein</fullName>
    </submittedName>
</protein>
<reference evidence="1 2" key="1">
    <citation type="submission" date="2012-05" db="EMBL/GenBank/DDBJ databases">
        <title>Finished chromosome of genome of Chamaesiphon sp. PCC 6605.</title>
        <authorList>
            <consortium name="US DOE Joint Genome Institute"/>
            <person name="Gugger M."/>
            <person name="Coursin T."/>
            <person name="Rippka R."/>
            <person name="Tandeau De Marsac N."/>
            <person name="Huntemann M."/>
            <person name="Wei C.-L."/>
            <person name="Han J."/>
            <person name="Detter J.C."/>
            <person name="Han C."/>
            <person name="Tapia R."/>
            <person name="Chen A."/>
            <person name="Kyrpides N."/>
            <person name="Mavromatis K."/>
            <person name="Markowitz V."/>
            <person name="Szeto E."/>
            <person name="Ivanova N."/>
            <person name="Pagani I."/>
            <person name="Pati A."/>
            <person name="Goodwin L."/>
            <person name="Nordberg H.P."/>
            <person name="Cantor M.N."/>
            <person name="Hua S.X."/>
            <person name="Woyke T."/>
            <person name="Kerfeld C.A."/>
        </authorList>
    </citation>
    <scope>NUCLEOTIDE SEQUENCE [LARGE SCALE GENOMIC DNA]</scope>
    <source>
        <strain evidence="2">ATCC 27169 / PCC 6605</strain>
    </source>
</reference>
<dbReference type="RefSeq" id="WP_015158884.1">
    <property type="nucleotide sequence ID" value="NC_019697.1"/>
</dbReference>
<evidence type="ECO:0000313" key="1">
    <source>
        <dbReference type="EMBL" id="AFY92708.1"/>
    </source>
</evidence>
<organism evidence="1 2">
    <name type="scientific">Chamaesiphon minutus (strain ATCC 27169 / PCC 6605)</name>
    <dbReference type="NCBI Taxonomy" id="1173020"/>
    <lineage>
        <taxon>Bacteria</taxon>
        <taxon>Bacillati</taxon>
        <taxon>Cyanobacteriota</taxon>
        <taxon>Cyanophyceae</taxon>
        <taxon>Gomontiellales</taxon>
        <taxon>Chamaesiphonaceae</taxon>
        <taxon>Chamaesiphon</taxon>
    </lineage>
</organism>
<gene>
    <name evidence="1" type="ORF">Cha6605_1549</name>
</gene>
<dbReference type="AlphaFoldDB" id="K9UDI2"/>
<sequence>MESGEPLATHLIESHLTRDRNLRRPPGKLTSIQLQQTTDYIHEDLGEELSLTQYLSVKES</sequence>
<keyword evidence="2" id="KW-1185">Reference proteome</keyword>
<dbReference type="Proteomes" id="UP000010366">
    <property type="component" value="Chromosome"/>
</dbReference>
<name>K9UDI2_CHAP6</name>
<proteinExistence type="predicted"/>
<dbReference type="EMBL" id="CP003600">
    <property type="protein sequence ID" value="AFY92708.1"/>
    <property type="molecule type" value="Genomic_DNA"/>
</dbReference>